<reference evidence="1 2" key="1">
    <citation type="submission" date="2018-10" db="EMBL/GenBank/DDBJ databases">
        <title>Sequencing the genomes of 1000 actinobacteria strains.</title>
        <authorList>
            <person name="Klenk H.-P."/>
        </authorList>
    </citation>
    <scope>NUCLEOTIDE SEQUENCE [LARGE SCALE GENOMIC DNA]</scope>
    <source>
        <strain evidence="1 2">DSM 45175</strain>
    </source>
</reference>
<organism evidence="1 2">
    <name type="scientific">Micromonospora pisi</name>
    <dbReference type="NCBI Taxonomy" id="589240"/>
    <lineage>
        <taxon>Bacteria</taxon>
        <taxon>Bacillati</taxon>
        <taxon>Actinomycetota</taxon>
        <taxon>Actinomycetes</taxon>
        <taxon>Micromonosporales</taxon>
        <taxon>Micromonosporaceae</taxon>
        <taxon>Micromonospora</taxon>
    </lineage>
</organism>
<dbReference type="EMBL" id="RBKT01000001">
    <property type="protein sequence ID" value="RKR92706.1"/>
    <property type="molecule type" value="Genomic_DNA"/>
</dbReference>
<dbReference type="Proteomes" id="UP000277671">
    <property type="component" value="Unassembled WGS sequence"/>
</dbReference>
<keyword evidence="2" id="KW-1185">Reference proteome</keyword>
<protein>
    <submittedName>
        <fullName evidence="1">Uncharacterized protein</fullName>
    </submittedName>
</protein>
<gene>
    <name evidence="1" type="ORF">BDK92_7184</name>
</gene>
<evidence type="ECO:0000313" key="2">
    <source>
        <dbReference type="Proteomes" id="UP000277671"/>
    </source>
</evidence>
<sequence length="176" mass="19228">MTTATTATTYSGANGTTFDHISVTALTERDVDRMERVESALCRWARVTPMHHTQEDEICGVINDALILLEEYGTGAVENAATPADATYAEAAAWATVRKVTAQALRFPLPIQPTEQISTEERTARSTAHIHRAGTALLAGKQPEALYWLDAAEAVDPARDYDGLYHLVVTPWAICR</sequence>
<dbReference type="RefSeq" id="WP_121160658.1">
    <property type="nucleotide sequence ID" value="NZ_RBKT01000001.1"/>
</dbReference>
<accession>A0A495JUL0</accession>
<evidence type="ECO:0000313" key="1">
    <source>
        <dbReference type="EMBL" id="RKR92706.1"/>
    </source>
</evidence>
<proteinExistence type="predicted"/>
<comment type="caution">
    <text evidence="1">The sequence shown here is derived from an EMBL/GenBank/DDBJ whole genome shotgun (WGS) entry which is preliminary data.</text>
</comment>
<dbReference type="AlphaFoldDB" id="A0A495JUL0"/>
<name>A0A495JUL0_9ACTN</name>